<dbReference type="Proteomes" id="UP001595462">
    <property type="component" value="Unassembled WGS sequence"/>
</dbReference>
<keyword evidence="3" id="KW-1185">Reference proteome</keyword>
<feature type="signal peptide" evidence="1">
    <location>
        <begin position="1"/>
        <end position="42"/>
    </location>
</feature>
<proteinExistence type="predicted"/>
<accession>A0ABV7EUM8</accession>
<reference evidence="3" key="1">
    <citation type="journal article" date="2019" name="Int. J. Syst. Evol. Microbiol.">
        <title>The Global Catalogue of Microorganisms (GCM) 10K type strain sequencing project: providing services to taxonomists for standard genome sequencing and annotation.</title>
        <authorList>
            <consortium name="The Broad Institute Genomics Platform"/>
            <consortium name="The Broad Institute Genome Sequencing Center for Infectious Disease"/>
            <person name="Wu L."/>
            <person name="Ma J."/>
        </authorList>
    </citation>
    <scope>NUCLEOTIDE SEQUENCE [LARGE SCALE GENOMIC DNA]</scope>
    <source>
        <strain evidence="3">KCTC 52640</strain>
    </source>
</reference>
<protein>
    <submittedName>
        <fullName evidence="2">Porin</fullName>
    </submittedName>
</protein>
<organism evidence="2 3">
    <name type="scientific">Salinisphaera aquimarina</name>
    <dbReference type="NCBI Taxonomy" id="2094031"/>
    <lineage>
        <taxon>Bacteria</taxon>
        <taxon>Pseudomonadati</taxon>
        <taxon>Pseudomonadota</taxon>
        <taxon>Gammaproteobacteria</taxon>
        <taxon>Salinisphaerales</taxon>
        <taxon>Salinisphaeraceae</taxon>
        <taxon>Salinisphaera</taxon>
    </lineage>
</organism>
<sequence>MKNLPARLGPMPKFLARNNKPGLICASALLGVCSAIATPAFANETTMQLIEIMRDNGSISQAQYDQLRAAAVEDDRQMQTQPMQQADSQSIEDKVDAKLAKFDWASKVKLKGDIRLRYQYGDNSTRENAAGNNVSRSRGRVRYRLGIITTPLDNLEVGAGLASGGSDPRSTNQTFGDDFSSKGINLDYAYAQYEFNDYLAAIAGKFKFKNYLWVPTDLIWDGDINPEGVSARLNVDNGLGTSFVNGGLWVLNEFGSNSSDPYLYYGQLGQKFSAGNAFGTLAGTYYGYENTAQDGTFNPDYSAGTNTDDQFGVVNVSGELGTKFSGGKASLIGDYVLNTETDTDEDTGFAFGAKVGVDKWEFKYIYADLDANAVPDTFPDSDRMGGATDMKGHEVAGSYALNDAVELGLDYYNTERKSTDEDEQILQADLLVSF</sequence>
<gene>
    <name evidence="2" type="ORF">ACFOSU_17195</name>
</gene>
<evidence type="ECO:0000313" key="3">
    <source>
        <dbReference type="Proteomes" id="UP001595462"/>
    </source>
</evidence>
<dbReference type="InterPro" id="IPR032638">
    <property type="entry name" value="Porin_5"/>
</dbReference>
<name>A0ABV7EUM8_9GAMM</name>
<evidence type="ECO:0000256" key="1">
    <source>
        <dbReference type="SAM" id="SignalP"/>
    </source>
</evidence>
<dbReference type="Pfam" id="PF16930">
    <property type="entry name" value="Porin_5"/>
    <property type="match status" value="2"/>
</dbReference>
<keyword evidence="1" id="KW-0732">Signal</keyword>
<dbReference type="RefSeq" id="WP_380691147.1">
    <property type="nucleotide sequence ID" value="NZ_JBHRSS010000008.1"/>
</dbReference>
<dbReference type="SUPFAM" id="SSF56935">
    <property type="entry name" value="Porins"/>
    <property type="match status" value="1"/>
</dbReference>
<feature type="chain" id="PRO_5045887762" evidence="1">
    <location>
        <begin position="43"/>
        <end position="434"/>
    </location>
</feature>
<dbReference type="EMBL" id="JBHRSS010000008">
    <property type="protein sequence ID" value="MFC3105611.1"/>
    <property type="molecule type" value="Genomic_DNA"/>
</dbReference>
<comment type="caution">
    <text evidence="2">The sequence shown here is derived from an EMBL/GenBank/DDBJ whole genome shotgun (WGS) entry which is preliminary data.</text>
</comment>
<evidence type="ECO:0000313" key="2">
    <source>
        <dbReference type="EMBL" id="MFC3105611.1"/>
    </source>
</evidence>